<dbReference type="AlphaFoldDB" id="A0A645H2V4"/>
<dbReference type="PROSITE" id="PS51742">
    <property type="entry name" value="PPC"/>
    <property type="match status" value="1"/>
</dbReference>
<organism evidence="2">
    <name type="scientific">bioreactor metagenome</name>
    <dbReference type="NCBI Taxonomy" id="1076179"/>
    <lineage>
        <taxon>unclassified sequences</taxon>
        <taxon>metagenomes</taxon>
        <taxon>ecological metagenomes</taxon>
    </lineage>
</organism>
<dbReference type="PANTHER" id="PTHR34988">
    <property type="entry name" value="PROTEIN, PUTATIVE-RELATED"/>
    <property type="match status" value="1"/>
</dbReference>
<sequence>MPFKKGILNRAVKQNFFSTGLDLKSQKEVKRLFAAKIGESTYMIRLAQGEELMHEMRAFCVRQNIRLGYFTGLGAVREAELGVFLHDEGRYDTQTFQGSLEILSLHGNITLKDDSVHLHVHLGIGDEAFRMYGGHLNRAVIMPTCEIILHVFDATVIRVRDEASGLSLLQLHDQSAEV</sequence>
<protein>
    <recommendedName>
        <fullName evidence="1">PPC domain-containing protein</fullName>
    </recommendedName>
</protein>
<dbReference type="Gene3D" id="3.30.1330.80">
    <property type="entry name" value="Hypothetical protein, similar to alpha- acetolactate decarboxylase, domain 2"/>
    <property type="match status" value="1"/>
</dbReference>
<dbReference type="SUPFAM" id="SSF117856">
    <property type="entry name" value="AF0104/ALDC/Ptd012-like"/>
    <property type="match status" value="1"/>
</dbReference>
<comment type="caution">
    <text evidence="2">The sequence shown here is derived from an EMBL/GenBank/DDBJ whole genome shotgun (WGS) entry which is preliminary data.</text>
</comment>
<dbReference type="EMBL" id="VSSQ01084274">
    <property type="protein sequence ID" value="MPN32329.1"/>
    <property type="molecule type" value="Genomic_DNA"/>
</dbReference>
<dbReference type="CDD" id="cd11378">
    <property type="entry name" value="DUF296"/>
    <property type="match status" value="1"/>
</dbReference>
<proteinExistence type="predicted"/>
<name>A0A645H2V4_9ZZZZ</name>
<evidence type="ECO:0000313" key="2">
    <source>
        <dbReference type="EMBL" id="MPN32329.1"/>
    </source>
</evidence>
<feature type="domain" description="PPC" evidence="1">
    <location>
        <begin position="35"/>
        <end position="172"/>
    </location>
</feature>
<evidence type="ECO:0000259" key="1">
    <source>
        <dbReference type="PROSITE" id="PS51742"/>
    </source>
</evidence>
<gene>
    <name evidence="2" type="ORF">SDC9_179807</name>
</gene>
<dbReference type="InterPro" id="IPR005175">
    <property type="entry name" value="PPC_dom"/>
</dbReference>
<reference evidence="2" key="1">
    <citation type="submission" date="2019-08" db="EMBL/GenBank/DDBJ databases">
        <authorList>
            <person name="Kucharzyk K."/>
            <person name="Murdoch R.W."/>
            <person name="Higgins S."/>
            <person name="Loffler F."/>
        </authorList>
    </citation>
    <scope>NUCLEOTIDE SEQUENCE</scope>
</reference>
<dbReference type="PANTHER" id="PTHR34988:SF1">
    <property type="entry name" value="DNA-BINDING PROTEIN"/>
    <property type="match status" value="1"/>
</dbReference>
<dbReference type="Pfam" id="PF03479">
    <property type="entry name" value="PCC"/>
    <property type="match status" value="1"/>
</dbReference>
<accession>A0A645H2V4</accession>